<feature type="transmembrane region" description="Helical" evidence="2">
    <location>
        <begin position="138"/>
        <end position="159"/>
    </location>
</feature>
<dbReference type="Proteomes" id="UP001324287">
    <property type="component" value="Chromosome"/>
</dbReference>
<feature type="compositionally biased region" description="Low complexity" evidence="1">
    <location>
        <begin position="240"/>
        <end position="251"/>
    </location>
</feature>
<keyword evidence="4" id="KW-1185">Reference proteome</keyword>
<feature type="transmembrane region" description="Helical" evidence="2">
    <location>
        <begin position="165"/>
        <end position="187"/>
    </location>
</feature>
<keyword evidence="2" id="KW-0472">Membrane</keyword>
<feature type="transmembrane region" description="Helical" evidence="2">
    <location>
        <begin position="83"/>
        <end position="101"/>
    </location>
</feature>
<accession>A0ABZ1B1N4</accession>
<evidence type="ECO:0000256" key="2">
    <source>
        <dbReference type="SAM" id="Phobius"/>
    </source>
</evidence>
<sequence length="267" mass="26972">MSIRSMVRRPVTGAVLGQGTQALAGLVLQVAAARYLGAAGLAAFALGYGLLVLATAVCSGLVGDSLTVLDRMDARIRAGLHGWTAAVSALAGALGAGAALLSGALPWWAGLLVGPAAAAFIVEDTLRRLLMASGRFWSLPAVDGASLLLALGTLVVAGATGGLSLASFVVALLVGQTGAALVAWWRLPAGSGRAVRGGTRRGARCSTSGSGGRPRRPSGRPCSPSCGSWSSPPQEPPPTGRSRPPGCSPPRRWCWWPASVPSCCRTS</sequence>
<organism evidence="3 4">
    <name type="scientific">Blastococcus brunescens</name>
    <dbReference type="NCBI Taxonomy" id="1564165"/>
    <lineage>
        <taxon>Bacteria</taxon>
        <taxon>Bacillati</taxon>
        <taxon>Actinomycetota</taxon>
        <taxon>Actinomycetes</taxon>
        <taxon>Geodermatophilales</taxon>
        <taxon>Geodermatophilaceae</taxon>
        <taxon>Blastococcus</taxon>
    </lineage>
</organism>
<dbReference type="RefSeq" id="WP_324276047.1">
    <property type="nucleotide sequence ID" value="NZ_CP141261.1"/>
</dbReference>
<evidence type="ECO:0008006" key="5">
    <source>
        <dbReference type="Google" id="ProtNLM"/>
    </source>
</evidence>
<evidence type="ECO:0000256" key="1">
    <source>
        <dbReference type="SAM" id="MobiDB-lite"/>
    </source>
</evidence>
<feature type="transmembrane region" description="Helical" evidence="2">
    <location>
        <begin position="42"/>
        <end position="62"/>
    </location>
</feature>
<dbReference type="EMBL" id="CP141261">
    <property type="protein sequence ID" value="WRL64722.1"/>
    <property type="molecule type" value="Genomic_DNA"/>
</dbReference>
<reference evidence="3 4" key="1">
    <citation type="submission" date="2023-12" db="EMBL/GenBank/DDBJ databases">
        <title>Blastococcus brunescens sp. nov., an actonobacterium isolated from sandstone collected in sahara desert.</title>
        <authorList>
            <person name="Gtari M."/>
            <person name="Ghodhbane F."/>
        </authorList>
    </citation>
    <scope>NUCLEOTIDE SEQUENCE [LARGE SCALE GENOMIC DNA]</scope>
    <source>
        <strain evidence="3 4">BMG 8361</strain>
    </source>
</reference>
<protein>
    <recommendedName>
        <fullName evidence="5">Polysaccharide biosynthesis protein</fullName>
    </recommendedName>
</protein>
<feature type="transmembrane region" description="Helical" evidence="2">
    <location>
        <begin position="107"/>
        <end position="126"/>
    </location>
</feature>
<keyword evidence="2" id="KW-0812">Transmembrane</keyword>
<feature type="compositionally biased region" description="Low complexity" evidence="1">
    <location>
        <begin position="219"/>
        <end position="232"/>
    </location>
</feature>
<evidence type="ECO:0000313" key="3">
    <source>
        <dbReference type="EMBL" id="WRL64722.1"/>
    </source>
</evidence>
<name>A0ABZ1B1N4_9ACTN</name>
<proteinExistence type="predicted"/>
<evidence type="ECO:0000313" key="4">
    <source>
        <dbReference type="Proteomes" id="UP001324287"/>
    </source>
</evidence>
<feature type="region of interest" description="Disordered" evidence="1">
    <location>
        <begin position="198"/>
        <end position="251"/>
    </location>
</feature>
<keyword evidence="2" id="KW-1133">Transmembrane helix</keyword>
<gene>
    <name evidence="3" type="ORF">U6N30_02780</name>
</gene>